<reference evidence="1" key="1">
    <citation type="submission" date="2016-10" db="EMBL/GenBank/DDBJ databases">
        <authorList>
            <person name="de Groot N.N."/>
        </authorList>
    </citation>
    <scope>NUCLEOTIDE SEQUENCE</scope>
</reference>
<dbReference type="EMBL" id="FPHE01000163">
    <property type="protein sequence ID" value="SFV67683.1"/>
    <property type="molecule type" value="Genomic_DNA"/>
</dbReference>
<name>A0A1W1CPP7_9ZZZZ</name>
<organism evidence="1">
    <name type="scientific">hydrothermal vent metagenome</name>
    <dbReference type="NCBI Taxonomy" id="652676"/>
    <lineage>
        <taxon>unclassified sequences</taxon>
        <taxon>metagenomes</taxon>
        <taxon>ecological metagenomes</taxon>
    </lineage>
</organism>
<gene>
    <name evidence="1" type="ORF">MNB_SV-12-1406</name>
</gene>
<evidence type="ECO:0008006" key="2">
    <source>
        <dbReference type="Google" id="ProtNLM"/>
    </source>
</evidence>
<dbReference type="AlphaFoldDB" id="A0A1W1CPP7"/>
<proteinExistence type="predicted"/>
<dbReference type="PROSITE" id="PS51257">
    <property type="entry name" value="PROKAR_LIPOPROTEIN"/>
    <property type="match status" value="1"/>
</dbReference>
<evidence type="ECO:0000313" key="1">
    <source>
        <dbReference type="EMBL" id="SFV67683.1"/>
    </source>
</evidence>
<protein>
    <recommendedName>
        <fullName evidence="2">DUF4136 domain-containing protein</fullName>
    </recommendedName>
</protein>
<sequence length="216" mass="25263">MQKTIYIILVSFLLFITTGCTPIINKYRVTIDAITKPNSSIKPSSYTIKALGDQTDTDSLKFQQQSKHLVKLLNEKGYTESSNESLAEQIIYFDYGIEKIKDETLIYHEPDISFGISWGYPFGYYHQHYHPFWNDIEYTSYRTYSKTHRVFNRYIVILAKNQRNQEIWRVDVSSIGESDNLKKIVPLLIKASKPYIGTDTDKSVHLVIEEEREKKE</sequence>
<accession>A0A1W1CPP7</accession>